<dbReference type="AlphaFoldDB" id="A0A1I7Z3G7"/>
<evidence type="ECO:0000313" key="3">
    <source>
        <dbReference type="WBParaSite" id="L893_g22545.t1"/>
    </source>
</evidence>
<accession>A0A1I7Z3G7</accession>
<feature type="chain" id="PRO_5009312945" evidence="1">
    <location>
        <begin position="22"/>
        <end position="212"/>
    </location>
</feature>
<dbReference type="Proteomes" id="UP000095287">
    <property type="component" value="Unplaced"/>
</dbReference>
<keyword evidence="1" id="KW-0732">Signal</keyword>
<sequence>MVAPEYLCVLLLTAPWLIVDAGVCPYDLTKPAKDITLYRASSEESTCIYVLDIKKLTIHYNGKQYYKSRRAKTGSDELYDELLSHNGGKSISGRGYWEREEKLLFYISYPVKIDVYYVAFRLPNHLEWLQSWWPDVLIEEYLFKQYILTSFINCIPLDVENGLFSCYGGDTEGGEYQRESKKSDCRNERGKLVRLNRSATVQLGFRCQSNMA</sequence>
<reference evidence="3" key="1">
    <citation type="submission" date="2016-11" db="UniProtKB">
        <authorList>
            <consortium name="WormBaseParasite"/>
        </authorList>
    </citation>
    <scope>IDENTIFICATION</scope>
</reference>
<dbReference type="WBParaSite" id="L893_g22545.t1">
    <property type="protein sequence ID" value="L893_g22545.t1"/>
    <property type="gene ID" value="L893_g22545"/>
</dbReference>
<name>A0A1I7Z3G7_9BILA</name>
<protein>
    <submittedName>
        <fullName evidence="3">Secreted protein</fullName>
    </submittedName>
</protein>
<proteinExistence type="predicted"/>
<evidence type="ECO:0000256" key="1">
    <source>
        <dbReference type="SAM" id="SignalP"/>
    </source>
</evidence>
<evidence type="ECO:0000313" key="2">
    <source>
        <dbReference type="Proteomes" id="UP000095287"/>
    </source>
</evidence>
<feature type="signal peptide" evidence="1">
    <location>
        <begin position="1"/>
        <end position="21"/>
    </location>
</feature>
<organism evidence="2 3">
    <name type="scientific">Steinernema glaseri</name>
    <dbReference type="NCBI Taxonomy" id="37863"/>
    <lineage>
        <taxon>Eukaryota</taxon>
        <taxon>Metazoa</taxon>
        <taxon>Ecdysozoa</taxon>
        <taxon>Nematoda</taxon>
        <taxon>Chromadorea</taxon>
        <taxon>Rhabditida</taxon>
        <taxon>Tylenchina</taxon>
        <taxon>Panagrolaimomorpha</taxon>
        <taxon>Strongyloidoidea</taxon>
        <taxon>Steinernematidae</taxon>
        <taxon>Steinernema</taxon>
    </lineage>
</organism>
<keyword evidence="2" id="KW-1185">Reference proteome</keyword>